<dbReference type="AlphaFoldDB" id="A0A839AH29"/>
<dbReference type="RefSeq" id="WP_182167835.1">
    <property type="nucleotide sequence ID" value="NZ_JACFXV010000065.1"/>
</dbReference>
<comment type="caution">
    <text evidence="1">The sequence shown here is derived from an EMBL/GenBank/DDBJ whole genome shotgun (WGS) entry which is preliminary data.</text>
</comment>
<reference evidence="1 2" key="1">
    <citation type="submission" date="2020-07" db="EMBL/GenBank/DDBJ databases">
        <title>Stappia sp., F7233, whole genome shotgun sequencing project.</title>
        <authorList>
            <person name="Jiang S."/>
            <person name="Liu Z.W."/>
            <person name="Du Z.J."/>
        </authorList>
    </citation>
    <scope>NUCLEOTIDE SEQUENCE [LARGE SCALE GENOMIC DNA]</scope>
    <source>
        <strain evidence="1 2">F7233</strain>
    </source>
</reference>
<evidence type="ECO:0000313" key="1">
    <source>
        <dbReference type="EMBL" id="MBA5779001.1"/>
    </source>
</evidence>
<dbReference type="SUPFAM" id="SSF53649">
    <property type="entry name" value="Alkaline phosphatase-like"/>
    <property type="match status" value="1"/>
</dbReference>
<dbReference type="Gene3D" id="3.40.720.10">
    <property type="entry name" value="Alkaline Phosphatase, subunit A"/>
    <property type="match status" value="1"/>
</dbReference>
<name>A0A839AH29_9HYPH</name>
<keyword evidence="2" id="KW-1185">Reference proteome</keyword>
<evidence type="ECO:0000313" key="2">
    <source>
        <dbReference type="Proteomes" id="UP000541109"/>
    </source>
</evidence>
<organism evidence="1 2">
    <name type="scientific">Stappia albiluteola</name>
    <dbReference type="NCBI Taxonomy" id="2758565"/>
    <lineage>
        <taxon>Bacteria</taxon>
        <taxon>Pseudomonadati</taxon>
        <taxon>Pseudomonadota</taxon>
        <taxon>Alphaproteobacteria</taxon>
        <taxon>Hyphomicrobiales</taxon>
        <taxon>Stappiaceae</taxon>
        <taxon>Stappia</taxon>
    </lineage>
</organism>
<gene>
    <name evidence="1" type="ORF">H2509_17880</name>
</gene>
<dbReference type="EMBL" id="JACFXV010000065">
    <property type="protein sequence ID" value="MBA5779001.1"/>
    <property type="molecule type" value="Genomic_DNA"/>
</dbReference>
<sequence>MAKDKRVLVIGLDGFEISLAEAMMRRGDLPNLQALKERSARFLLDHGEAKYSGLAWEHVSTGLTPEAIDRHAAVSFDSQTYTMRQDPTSNAPFFSAVKSKAVVFDLPYCDLDKAEGLKGVTAWGAHDPGVKPHSRPAGLHEELAQRFGPYPAPEFIYGFTWPSARKTEEAGAALCRAVLKRRDCAIWLLKERLPDWNLAMVVVSEAHSGLEILWHGVDRDHPLHEIPSAEPARKAVCDLYHAIDILVGDLAAAFSDAEIVTFSMHGMGTNDADVPSMVLLPELMYRRSFGKPYMRAGRWRLEAGGKLAMLDDKQNWGGEMYRTIPKLAEFKDVQGVLDEPFAYDPARAERLEWMPTLRYRPFWPKMDAFAIPAFYDGQIRLNMAGREAAGMVPHDRYRAKLDEIERFLADCRDIATGKPAIADIVRTTSNPSAIGPTQADIRIRWSGCPLGLQHPQAGTIGPVPMRRTGGHSGPYGFVYFAGDRWQKGDGGIRNSFDVVPTVLAGLGEAEALKIVSGSPVDAKLGPEGERRGLPGEGDEVLTAATRYALETPDISRADMRPRPSLVSRLFGRRLSA</sequence>
<dbReference type="InterPro" id="IPR017850">
    <property type="entry name" value="Alkaline_phosphatase_core_sf"/>
</dbReference>
<protein>
    <submittedName>
        <fullName evidence="1">Alkaline phosphatase family protein</fullName>
    </submittedName>
</protein>
<proteinExistence type="predicted"/>
<dbReference type="Proteomes" id="UP000541109">
    <property type="component" value="Unassembled WGS sequence"/>
</dbReference>
<accession>A0A839AH29</accession>